<feature type="domain" description="C-terminal of Roc COR-B" evidence="4">
    <location>
        <begin position="858"/>
        <end position="1004"/>
    </location>
</feature>
<evidence type="ECO:0000313" key="5">
    <source>
        <dbReference type="EMBL" id="MPR33710.1"/>
    </source>
</evidence>
<dbReference type="SUPFAM" id="SSF52540">
    <property type="entry name" value="P-loop containing nucleoside triphosphate hydrolases"/>
    <property type="match status" value="1"/>
</dbReference>
<dbReference type="InterPro" id="IPR005225">
    <property type="entry name" value="Small_GTP-bd"/>
</dbReference>
<keyword evidence="2" id="KW-0677">Repeat</keyword>
<evidence type="ECO:0000259" key="4">
    <source>
        <dbReference type="Pfam" id="PF25497"/>
    </source>
</evidence>
<dbReference type="Gene3D" id="1.10.10.2200">
    <property type="match status" value="1"/>
</dbReference>
<dbReference type="Pfam" id="PF13516">
    <property type="entry name" value="LRR_6"/>
    <property type="match status" value="1"/>
</dbReference>
<dbReference type="Pfam" id="PF16095">
    <property type="entry name" value="COR-A"/>
    <property type="match status" value="1"/>
</dbReference>
<dbReference type="SMART" id="SM00175">
    <property type="entry name" value="RAB"/>
    <property type="match status" value="1"/>
</dbReference>
<dbReference type="InterPro" id="IPR057263">
    <property type="entry name" value="COR-B"/>
</dbReference>
<dbReference type="PROSITE" id="PS51450">
    <property type="entry name" value="LRR"/>
    <property type="match status" value="16"/>
</dbReference>
<keyword evidence="6" id="KW-1185">Reference proteome</keyword>
<dbReference type="GO" id="GO:0005525">
    <property type="term" value="F:GTP binding"/>
    <property type="evidence" value="ECO:0007669"/>
    <property type="project" value="InterPro"/>
</dbReference>
<name>A0A7C9FCK2_9BACT</name>
<evidence type="ECO:0000256" key="2">
    <source>
        <dbReference type="ARBA" id="ARBA00022737"/>
    </source>
</evidence>
<dbReference type="RefSeq" id="WP_152759255.1">
    <property type="nucleotide sequence ID" value="NZ_WHLY01000002.1"/>
</dbReference>
<dbReference type="PANTHER" id="PTHR46652">
    <property type="entry name" value="LEUCINE-RICH REPEAT AND IQ DOMAIN-CONTAINING PROTEIN 1-RELATED"/>
    <property type="match status" value="1"/>
</dbReference>
<dbReference type="Gene3D" id="3.30.310.200">
    <property type="match status" value="1"/>
</dbReference>
<comment type="caution">
    <text evidence="5">The sequence shown here is derived from an EMBL/GenBank/DDBJ whole genome shotgun (WGS) entry which is preliminary data.</text>
</comment>
<sequence>MSELAQRLIEQEERQRTGYLDLGNCGLTEMPDLSGLDWLDTLIFSDRWRDWGKRGLIYSKNEGPRNRVTQFETARFPKSLRKIILSELEISDGTFLSKMTTLTTLDLNGNQIRSGSFVGKLTNLTTLNLGSTRIREWLFLGKLSNLTALDLSGNQIWIGSFLSNLSNLTMLNLSGNQIRDWSYLSKMPNLTALDLSGNQISDGSYLAKMANLTTLDLSGNYIRDWSFLENLIKLTTLDLSGNQISGGYFLRNLTNLTTLKLSGNRIGDGSFLNKLTNLTTLDLSGNQISDMAFLENLTKLTTLKLSGNRIGDGSFLNKLTNLTTLDLSGNQISDMAFLENLTKLTTLKLSGNRIGDGSFLNKLPNLTALDLSGNQISDGSYLAKMANLTTLDLSGNYIRDWSFLENLIKLTTLDLSGNQISGGYFLRNLTNLTTLKLSGNRIGDGSFLNKLTNLTTLDLSGNQINDFEHFRFLAEEKGLIVVWKEMYEIGIGEINLKNNPFKNPGVEVVKQGNAAILDYFKQKQKGQKLLLEAKLVLLGDGRAGKTSLANRLLNKPLPTESDRTKGVDIIIGEYQFEVAGEDFKLHIWDFAGQDKYKPLHQFFYTEGAVYVMVADSGNARTDFDDWFQTAELFGAGSPLLVVLNEFSETMGKSTFDEDHWRKQFPKLIKEVCLVNLLSQKGVPQLEKSLCYFAENLPHAKTQYPKNWADIRSELERRRDENYISVQEYFRVCEQNDLIGEESALILSSILHKIGVCLHYQHNPLLEQFVILKNEWATQAVYRILEDEMILEQKKGFFDRNDLERIWLDATYRRMLPQLLELMQQFKMAYALPNRKEFITPPLLPPVPPDDWKFPDGDSLELFVEYEFLPKALLTQFIVTRHTDIDRGRTLVWRNGVVLRWSNHTFAEITKTKSQGRHAFNIRAMGSNRRGLLTSILKSLRDLHEEYKGIRSAEIVACPCSDCRSGKNKQHYFEFEILTNRLEKGYREAECQRSMEKLDLMKLIGDLLVVEQLGVGQKVVLKDVKNEKLETQKPDKTIRVFLASSAELAEDRNKLRAFFSEKNDRYKKSGNPNYLMLENWEAMSGTMSETRKQDDYNKRIPECDLFVCLSHTKVGKYTEEEFDLAWATFQETGKPKILTCFKTEGVNPLSVQSSLRDFNKKLTETLDHFPDSYTSYADLERKIWKELEIFLS</sequence>
<dbReference type="SMART" id="SM00369">
    <property type="entry name" value="LRR_TYP"/>
    <property type="match status" value="14"/>
</dbReference>
<dbReference type="InterPro" id="IPR050836">
    <property type="entry name" value="SDS22/Internalin_LRR"/>
</dbReference>
<dbReference type="PRINTS" id="PR00019">
    <property type="entry name" value="LEURICHRPT"/>
</dbReference>
<dbReference type="Pfam" id="PF08477">
    <property type="entry name" value="Roc"/>
    <property type="match status" value="1"/>
</dbReference>
<feature type="domain" description="COR" evidence="3">
    <location>
        <begin position="704"/>
        <end position="843"/>
    </location>
</feature>
<dbReference type="Pfam" id="PF25497">
    <property type="entry name" value="COR-B"/>
    <property type="match status" value="1"/>
</dbReference>
<dbReference type="NCBIfam" id="TIGR00231">
    <property type="entry name" value="small_GTP"/>
    <property type="match status" value="1"/>
</dbReference>
<dbReference type="Gene3D" id="1.10.10.10">
    <property type="entry name" value="Winged helix-like DNA-binding domain superfamily/Winged helix DNA-binding domain"/>
    <property type="match status" value="1"/>
</dbReference>
<evidence type="ECO:0000313" key="6">
    <source>
        <dbReference type="Proteomes" id="UP000479293"/>
    </source>
</evidence>
<gene>
    <name evidence="5" type="ORF">GBK04_10090</name>
</gene>
<dbReference type="InterPro" id="IPR025875">
    <property type="entry name" value="Leu-rich_rpt_4"/>
</dbReference>
<dbReference type="PRINTS" id="PR00449">
    <property type="entry name" value="RASTRNSFRMNG"/>
</dbReference>
<dbReference type="InterPro" id="IPR027417">
    <property type="entry name" value="P-loop_NTPase"/>
</dbReference>
<dbReference type="Proteomes" id="UP000479293">
    <property type="component" value="Unassembled WGS sequence"/>
</dbReference>
<keyword evidence="1" id="KW-0433">Leucine-rich repeat</keyword>
<protein>
    <submittedName>
        <fullName evidence="5">GTP-binding protein</fullName>
    </submittedName>
</protein>
<dbReference type="InterPro" id="IPR003591">
    <property type="entry name" value="Leu-rich_rpt_typical-subtyp"/>
</dbReference>
<dbReference type="Gene3D" id="3.40.50.300">
    <property type="entry name" value="P-loop containing nucleotide triphosphate hydrolases"/>
    <property type="match status" value="1"/>
</dbReference>
<dbReference type="InterPro" id="IPR001611">
    <property type="entry name" value="Leu-rich_rpt"/>
</dbReference>
<dbReference type="AlphaFoldDB" id="A0A7C9FCK2"/>
<dbReference type="InterPro" id="IPR036388">
    <property type="entry name" value="WH-like_DNA-bd_sf"/>
</dbReference>
<dbReference type="SUPFAM" id="SSF52047">
    <property type="entry name" value="RNI-like"/>
    <property type="match status" value="1"/>
</dbReference>
<dbReference type="SUPFAM" id="SSF52058">
    <property type="entry name" value="L domain-like"/>
    <property type="match status" value="1"/>
</dbReference>
<dbReference type="EMBL" id="WHLY01000002">
    <property type="protein sequence ID" value="MPR33710.1"/>
    <property type="molecule type" value="Genomic_DNA"/>
</dbReference>
<proteinExistence type="predicted"/>
<organism evidence="5 6">
    <name type="scientific">Salmonirosea aquatica</name>
    <dbReference type="NCBI Taxonomy" id="2654236"/>
    <lineage>
        <taxon>Bacteria</taxon>
        <taxon>Pseudomonadati</taxon>
        <taxon>Bacteroidota</taxon>
        <taxon>Cytophagia</taxon>
        <taxon>Cytophagales</taxon>
        <taxon>Spirosomataceae</taxon>
        <taxon>Salmonirosea</taxon>
    </lineage>
</organism>
<dbReference type="InterPro" id="IPR032171">
    <property type="entry name" value="COR-A"/>
</dbReference>
<accession>A0A7C9FCK2</accession>
<evidence type="ECO:0000256" key="1">
    <source>
        <dbReference type="ARBA" id="ARBA00022614"/>
    </source>
</evidence>
<dbReference type="Gene3D" id="3.80.10.10">
    <property type="entry name" value="Ribonuclease Inhibitor"/>
    <property type="match status" value="2"/>
</dbReference>
<dbReference type="PANTHER" id="PTHR46652:SF3">
    <property type="entry name" value="LEUCINE-RICH REPEAT-CONTAINING PROTEIN 9"/>
    <property type="match status" value="1"/>
</dbReference>
<dbReference type="SMART" id="SM00365">
    <property type="entry name" value="LRR_SD22"/>
    <property type="match status" value="14"/>
</dbReference>
<dbReference type="Pfam" id="PF12799">
    <property type="entry name" value="LRR_4"/>
    <property type="match status" value="8"/>
</dbReference>
<dbReference type="InterPro" id="IPR032675">
    <property type="entry name" value="LRR_dom_sf"/>
</dbReference>
<evidence type="ECO:0000259" key="3">
    <source>
        <dbReference type="Pfam" id="PF16095"/>
    </source>
</evidence>
<reference evidence="5 6" key="1">
    <citation type="submission" date="2019-10" db="EMBL/GenBank/DDBJ databases">
        <title>Draft Genome Sequence of Cytophagaceae sp. SJW1-29.</title>
        <authorList>
            <person name="Choi A."/>
        </authorList>
    </citation>
    <scope>NUCLEOTIDE SEQUENCE [LARGE SCALE GENOMIC DNA]</scope>
    <source>
        <strain evidence="5 6">SJW1-29</strain>
    </source>
</reference>